<comment type="similarity">
    <text evidence="2">Belongs to the TsaE family.</text>
</comment>
<evidence type="ECO:0000313" key="12">
    <source>
        <dbReference type="Proteomes" id="UP000824145"/>
    </source>
</evidence>
<dbReference type="EMBL" id="DVNJ01000001">
    <property type="protein sequence ID" value="HIU62251.1"/>
    <property type="molecule type" value="Genomic_DNA"/>
</dbReference>
<evidence type="ECO:0000256" key="3">
    <source>
        <dbReference type="ARBA" id="ARBA00019010"/>
    </source>
</evidence>
<proteinExistence type="inferred from homology"/>
<evidence type="ECO:0000256" key="6">
    <source>
        <dbReference type="ARBA" id="ARBA00022723"/>
    </source>
</evidence>
<dbReference type="Gene3D" id="3.40.50.300">
    <property type="entry name" value="P-loop containing nucleotide triphosphate hydrolases"/>
    <property type="match status" value="1"/>
</dbReference>
<dbReference type="Pfam" id="PF02367">
    <property type="entry name" value="TsaE"/>
    <property type="match status" value="1"/>
</dbReference>
<name>A0A9D1MLA8_9FIRM</name>
<evidence type="ECO:0000256" key="2">
    <source>
        <dbReference type="ARBA" id="ARBA00007599"/>
    </source>
</evidence>
<evidence type="ECO:0000313" key="11">
    <source>
        <dbReference type="EMBL" id="HIU62251.1"/>
    </source>
</evidence>
<dbReference type="GO" id="GO:0005524">
    <property type="term" value="F:ATP binding"/>
    <property type="evidence" value="ECO:0007669"/>
    <property type="project" value="UniProtKB-KW"/>
</dbReference>
<dbReference type="SUPFAM" id="SSF52540">
    <property type="entry name" value="P-loop containing nucleoside triphosphate hydrolases"/>
    <property type="match status" value="1"/>
</dbReference>
<dbReference type="InterPro" id="IPR003442">
    <property type="entry name" value="T6A_TsaE"/>
</dbReference>
<keyword evidence="6" id="KW-0479">Metal-binding</keyword>
<evidence type="ECO:0000256" key="9">
    <source>
        <dbReference type="ARBA" id="ARBA00022842"/>
    </source>
</evidence>
<accession>A0A9D1MLA8</accession>
<comment type="subcellular location">
    <subcellularLocation>
        <location evidence="1">Cytoplasm</location>
    </subcellularLocation>
</comment>
<evidence type="ECO:0000256" key="1">
    <source>
        <dbReference type="ARBA" id="ARBA00004496"/>
    </source>
</evidence>
<dbReference type="InterPro" id="IPR027417">
    <property type="entry name" value="P-loop_NTPase"/>
</dbReference>
<dbReference type="PANTHER" id="PTHR33540">
    <property type="entry name" value="TRNA THREONYLCARBAMOYLADENOSINE BIOSYNTHESIS PROTEIN TSAE"/>
    <property type="match status" value="1"/>
</dbReference>
<dbReference type="PANTHER" id="PTHR33540:SF2">
    <property type="entry name" value="TRNA THREONYLCARBAMOYLADENOSINE BIOSYNTHESIS PROTEIN TSAE"/>
    <property type="match status" value="1"/>
</dbReference>
<dbReference type="Proteomes" id="UP000824145">
    <property type="component" value="Unassembled WGS sequence"/>
</dbReference>
<evidence type="ECO:0000256" key="7">
    <source>
        <dbReference type="ARBA" id="ARBA00022741"/>
    </source>
</evidence>
<evidence type="ECO:0000256" key="10">
    <source>
        <dbReference type="ARBA" id="ARBA00032441"/>
    </source>
</evidence>
<evidence type="ECO:0000256" key="8">
    <source>
        <dbReference type="ARBA" id="ARBA00022840"/>
    </source>
</evidence>
<gene>
    <name evidence="11" type="primary">tsaE</name>
    <name evidence="11" type="ORF">IAB07_00595</name>
</gene>
<protein>
    <recommendedName>
        <fullName evidence="3">tRNA threonylcarbamoyladenosine biosynthesis protein TsaE</fullName>
    </recommendedName>
    <alternativeName>
        <fullName evidence="10">t(6)A37 threonylcarbamoyladenosine biosynthesis protein TsaE</fullName>
    </alternativeName>
</protein>
<keyword evidence="5" id="KW-0819">tRNA processing</keyword>
<sequence>MKFVCKTLEDTYALAQKLARTLKGGEIILLTGDLGAGKTAFTKGLAAALGVKEVVTSPTFTFMKSYKGRLTLHHYDMYRVTDASELYELGLEEYLGDKEGVCAIEWNKFEDLKNVINVSISGSGDAPREIEIQGAAL</sequence>
<dbReference type="GO" id="GO:0005737">
    <property type="term" value="C:cytoplasm"/>
    <property type="evidence" value="ECO:0007669"/>
    <property type="project" value="UniProtKB-SubCell"/>
</dbReference>
<keyword evidence="7" id="KW-0547">Nucleotide-binding</keyword>
<dbReference type="NCBIfam" id="TIGR00150">
    <property type="entry name" value="T6A_YjeE"/>
    <property type="match status" value="1"/>
</dbReference>
<evidence type="ECO:0000256" key="5">
    <source>
        <dbReference type="ARBA" id="ARBA00022694"/>
    </source>
</evidence>
<evidence type="ECO:0000256" key="4">
    <source>
        <dbReference type="ARBA" id="ARBA00022490"/>
    </source>
</evidence>
<dbReference type="AlphaFoldDB" id="A0A9D1MLA8"/>
<keyword evidence="9" id="KW-0460">Magnesium</keyword>
<keyword evidence="8" id="KW-0067">ATP-binding</keyword>
<dbReference type="GO" id="GO:0046872">
    <property type="term" value="F:metal ion binding"/>
    <property type="evidence" value="ECO:0007669"/>
    <property type="project" value="UniProtKB-KW"/>
</dbReference>
<reference evidence="11" key="1">
    <citation type="submission" date="2020-10" db="EMBL/GenBank/DDBJ databases">
        <authorList>
            <person name="Gilroy R."/>
        </authorList>
    </citation>
    <scope>NUCLEOTIDE SEQUENCE</scope>
    <source>
        <strain evidence="11">9366</strain>
    </source>
</reference>
<organism evidence="11 12">
    <name type="scientific">Candidatus Caccalectryoclostridium excrementigallinarum</name>
    <dbReference type="NCBI Taxonomy" id="2840710"/>
    <lineage>
        <taxon>Bacteria</taxon>
        <taxon>Bacillati</taxon>
        <taxon>Bacillota</taxon>
        <taxon>Clostridia</taxon>
        <taxon>Christensenellales</taxon>
        <taxon>Christensenellaceae</taxon>
        <taxon>Christensenellaceae incertae sedis</taxon>
        <taxon>Candidatus Caccalectryoclostridium</taxon>
    </lineage>
</organism>
<keyword evidence="4" id="KW-0963">Cytoplasm</keyword>
<reference evidence="11" key="2">
    <citation type="journal article" date="2021" name="PeerJ">
        <title>Extensive microbial diversity within the chicken gut microbiome revealed by metagenomics and culture.</title>
        <authorList>
            <person name="Gilroy R."/>
            <person name="Ravi A."/>
            <person name="Getino M."/>
            <person name="Pursley I."/>
            <person name="Horton D.L."/>
            <person name="Alikhan N.F."/>
            <person name="Baker D."/>
            <person name="Gharbi K."/>
            <person name="Hall N."/>
            <person name="Watson M."/>
            <person name="Adriaenssens E.M."/>
            <person name="Foster-Nyarko E."/>
            <person name="Jarju S."/>
            <person name="Secka A."/>
            <person name="Antonio M."/>
            <person name="Oren A."/>
            <person name="Chaudhuri R.R."/>
            <person name="La Ragione R."/>
            <person name="Hildebrand F."/>
            <person name="Pallen M.J."/>
        </authorList>
    </citation>
    <scope>NUCLEOTIDE SEQUENCE</scope>
    <source>
        <strain evidence="11">9366</strain>
    </source>
</reference>
<dbReference type="GO" id="GO:0002949">
    <property type="term" value="P:tRNA threonylcarbamoyladenosine modification"/>
    <property type="evidence" value="ECO:0007669"/>
    <property type="project" value="InterPro"/>
</dbReference>
<comment type="caution">
    <text evidence="11">The sequence shown here is derived from an EMBL/GenBank/DDBJ whole genome shotgun (WGS) entry which is preliminary data.</text>
</comment>